<dbReference type="PANTHER" id="PTHR47467">
    <property type="entry name" value="OS01G0867200 PROTEIN"/>
    <property type="match status" value="1"/>
</dbReference>
<dbReference type="Gene3D" id="2.130.10.10">
    <property type="entry name" value="YVTN repeat-like/Quinoprotein amine dehydrogenase"/>
    <property type="match status" value="1"/>
</dbReference>
<dbReference type="EnsemblPlants" id="AET3Gv20844500.36">
    <property type="protein sequence ID" value="AET3Gv20844500.36"/>
    <property type="gene ID" value="AET3Gv20844500"/>
</dbReference>
<reference evidence="1" key="3">
    <citation type="journal article" date="2017" name="Nature">
        <title>Genome sequence of the progenitor of the wheat D genome Aegilops tauschii.</title>
        <authorList>
            <person name="Luo M.C."/>
            <person name="Gu Y.Q."/>
            <person name="Puiu D."/>
            <person name="Wang H."/>
            <person name="Twardziok S.O."/>
            <person name="Deal K.R."/>
            <person name="Huo N."/>
            <person name="Zhu T."/>
            <person name="Wang L."/>
            <person name="Wang Y."/>
            <person name="McGuire P.E."/>
            <person name="Liu S."/>
            <person name="Long H."/>
            <person name="Ramasamy R.K."/>
            <person name="Rodriguez J.C."/>
            <person name="Van S.L."/>
            <person name="Yuan L."/>
            <person name="Wang Z."/>
            <person name="Xia Z."/>
            <person name="Xiao L."/>
            <person name="Anderson O.D."/>
            <person name="Ouyang S."/>
            <person name="Liang Y."/>
            <person name="Zimin A.V."/>
            <person name="Pertea G."/>
            <person name="Qi P."/>
            <person name="Bennetzen J.L."/>
            <person name="Dai X."/>
            <person name="Dawson M.W."/>
            <person name="Muller H.G."/>
            <person name="Kugler K."/>
            <person name="Rivarola-Duarte L."/>
            <person name="Spannagl M."/>
            <person name="Mayer K.F.X."/>
            <person name="Lu F.H."/>
            <person name="Bevan M.W."/>
            <person name="Leroy P."/>
            <person name="Li P."/>
            <person name="You F.M."/>
            <person name="Sun Q."/>
            <person name="Liu Z."/>
            <person name="Lyons E."/>
            <person name="Wicker T."/>
            <person name="Salzberg S.L."/>
            <person name="Devos K.M."/>
            <person name="Dvorak J."/>
        </authorList>
    </citation>
    <scope>NUCLEOTIDE SEQUENCE [LARGE SCALE GENOMIC DNA]</scope>
    <source>
        <strain evidence="1">cv. AL8/78</strain>
    </source>
</reference>
<dbReference type="InterPro" id="IPR015943">
    <property type="entry name" value="WD40/YVTN_repeat-like_dom_sf"/>
</dbReference>
<dbReference type="InterPro" id="IPR036322">
    <property type="entry name" value="WD40_repeat_dom_sf"/>
</dbReference>
<accession>A0A453G0A5</accession>
<reference evidence="1" key="4">
    <citation type="submission" date="2019-03" db="UniProtKB">
        <authorList>
            <consortium name="EnsemblPlants"/>
        </authorList>
    </citation>
    <scope>IDENTIFICATION</scope>
</reference>
<dbReference type="InterPro" id="IPR001680">
    <property type="entry name" value="WD40_rpt"/>
</dbReference>
<reference evidence="2" key="2">
    <citation type="journal article" date="2017" name="Nat. Plants">
        <title>The Aegilops tauschii genome reveals multiple impacts of transposons.</title>
        <authorList>
            <person name="Zhao G."/>
            <person name="Zou C."/>
            <person name="Li K."/>
            <person name="Wang K."/>
            <person name="Li T."/>
            <person name="Gao L."/>
            <person name="Zhang X."/>
            <person name="Wang H."/>
            <person name="Yang Z."/>
            <person name="Liu X."/>
            <person name="Jiang W."/>
            <person name="Mao L."/>
            <person name="Kong X."/>
            <person name="Jiao Y."/>
            <person name="Jia J."/>
        </authorList>
    </citation>
    <scope>NUCLEOTIDE SEQUENCE [LARGE SCALE GENOMIC DNA]</scope>
    <source>
        <strain evidence="2">cv. AL8/78</strain>
    </source>
</reference>
<dbReference type="AlphaFoldDB" id="A0A453G0A5"/>
<dbReference type="Proteomes" id="UP000015105">
    <property type="component" value="Chromosome 3D"/>
</dbReference>
<dbReference type="SMART" id="SM00320">
    <property type="entry name" value="WD40"/>
    <property type="match status" value="1"/>
</dbReference>
<dbReference type="SUPFAM" id="SSF50978">
    <property type="entry name" value="WD40 repeat-like"/>
    <property type="match status" value="1"/>
</dbReference>
<sequence length="135" mass="14657">MHNNGGCVQRVSGPTGGILYSVCTSPSGLIAVGGTDRAVTIYDPRRWSALSRWVGCSKYEITGLSFSSVDQSFIYVQGVDYERLPVDAGEKVSVHSHSEVIRTGWAFQSVRTQMWLLGGASLEVSSLLMLGRISR</sequence>
<keyword evidence="2" id="KW-1185">Reference proteome</keyword>
<organism evidence="1 2">
    <name type="scientific">Aegilops tauschii subsp. strangulata</name>
    <name type="common">Goatgrass</name>
    <dbReference type="NCBI Taxonomy" id="200361"/>
    <lineage>
        <taxon>Eukaryota</taxon>
        <taxon>Viridiplantae</taxon>
        <taxon>Streptophyta</taxon>
        <taxon>Embryophyta</taxon>
        <taxon>Tracheophyta</taxon>
        <taxon>Spermatophyta</taxon>
        <taxon>Magnoliopsida</taxon>
        <taxon>Liliopsida</taxon>
        <taxon>Poales</taxon>
        <taxon>Poaceae</taxon>
        <taxon>BOP clade</taxon>
        <taxon>Pooideae</taxon>
        <taxon>Triticodae</taxon>
        <taxon>Triticeae</taxon>
        <taxon>Triticinae</taxon>
        <taxon>Aegilops</taxon>
    </lineage>
</organism>
<reference evidence="1" key="5">
    <citation type="journal article" date="2021" name="G3 (Bethesda)">
        <title>Aegilops tauschii genome assembly Aet v5.0 features greater sequence contiguity and improved annotation.</title>
        <authorList>
            <person name="Wang L."/>
            <person name="Zhu T."/>
            <person name="Rodriguez J.C."/>
            <person name="Deal K.R."/>
            <person name="Dubcovsky J."/>
            <person name="McGuire P.E."/>
            <person name="Lux T."/>
            <person name="Spannagl M."/>
            <person name="Mayer K.F.X."/>
            <person name="Baldrich P."/>
            <person name="Meyers B.C."/>
            <person name="Huo N."/>
            <person name="Gu Y.Q."/>
            <person name="Zhou H."/>
            <person name="Devos K.M."/>
            <person name="Bennetzen J.L."/>
            <person name="Unver T."/>
            <person name="Budak H."/>
            <person name="Gulick P.J."/>
            <person name="Galiba G."/>
            <person name="Kalapos B."/>
            <person name="Nelson D.R."/>
            <person name="Li P."/>
            <person name="You F.M."/>
            <person name="Luo M.C."/>
            <person name="Dvorak J."/>
        </authorList>
    </citation>
    <scope>NUCLEOTIDE SEQUENCE [LARGE SCALE GENOMIC DNA]</scope>
    <source>
        <strain evidence="1">cv. AL8/78</strain>
    </source>
</reference>
<dbReference type="Gramene" id="AET3Gv20844500.36">
    <property type="protein sequence ID" value="AET3Gv20844500.36"/>
    <property type="gene ID" value="AET3Gv20844500"/>
</dbReference>
<evidence type="ECO:0000313" key="2">
    <source>
        <dbReference type="Proteomes" id="UP000015105"/>
    </source>
</evidence>
<reference evidence="2" key="1">
    <citation type="journal article" date="2014" name="Science">
        <title>Ancient hybridizations among the ancestral genomes of bread wheat.</title>
        <authorList>
            <consortium name="International Wheat Genome Sequencing Consortium,"/>
            <person name="Marcussen T."/>
            <person name="Sandve S.R."/>
            <person name="Heier L."/>
            <person name="Spannagl M."/>
            <person name="Pfeifer M."/>
            <person name="Jakobsen K.S."/>
            <person name="Wulff B.B."/>
            <person name="Steuernagel B."/>
            <person name="Mayer K.F."/>
            <person name="Olsen O.A."/>
        </authorList>
    </citation>
    <scope>NUCLEOTIDE SEQUENCE [LARGE SCALE GENOMIC DNA]</scope>
    <source>
        <strain evidence="2">cv. AL8/78</strain>
    </source>
</reference>
<protein>
    <submittedName>
        <fullName evidence="1">Uncharacterized protein</fullName>
    </submittedName>
</protein>
<name>A0A453G0A5_AEGTS</name>
<dbReference type="PANTHER" id="PTHR47467:SF1">
    <property type="entry name" value="WD40 REPEAT-CONTAINING PROTEIN"/>
    <property type="match status" value="1"/>
</dbReference>
<evidence type="ECO:0000313" key="1">
    <source>
        <dbReference type="EnsemblPlants" id="AET3Gv20844500.36"/>
    </source>
</evidence>
<proteinExistence type="predicted"/>